<reference evidence="1" key="1">
    <citation type="journal article" date="2012" name="Proc. Natl. Acad. Sci. U.S.A.">
        <title>Antigenic diversity is generated by distinct evolutionary mechanisms in African trypanosome species.</title>
        <authorList>
            <person name="Jackson A.P."/>
            <person name="Berry A."/>
            <person name="Aslett M."/>
            <person name="Allison H.C."/>
            <person name="Burton P."/>
            <person name="Vavrova-Anderson J."/>
            <person name="Brown R."/>
            <person name="Browne H."/>
            <person name="Corton N."/>
            <person name="Hauser H."/>
            <person name="Gamble J."/>
            <person name="Gilderthorp R."/>
            <person name="Marcello L."/>
            <person name="McQuillan J."/>
            <person name="Otto T.D."/>
            <person name="Quail M.A."/>
            <person name="Sanders M.J."/>
            <person name="van Tonder A."/>
            <person name="Ginger M.L."/>
            <person name="Field M.C."/>
            <person name="Barry J.D."/>
            <person name="Hertz-Fowler C."/>
            <person name="Berriman M."/>
        </authorList>
    </citation>
    <scope>NUCLEOTIDE SEQUENCE</scope>
    <source>
        <strain evidence="1">IL3000</strain>
    </source>
</reference>
<organism evidence="1">
    <name type="scientific">Trypanosoma congolense (strain IL3000)</name>
    <dbReference type="NCBI Taxonomy" id="1068625"/>
    <lineage>
        <taxon>Eukaryota</taxon>
        <taxon>Discoba</taxon>
        <taxon>Euglenozoa</taxon>
        <taxon>Kinetoplastea</taxon>
        <taxon>Metakinetoplastina</taxon>
        <taxon>Trypanosomatida</taxon>
        <taxon>Trypanosomatidae</taxon>
        <taxon>Trypanosoma</taxon>
        <taxon>Nannomonas</taxon>
    </lineage>
</organism>
<evidence type="ECO:0000313" key="1">
    <source>
        <dbReference type="EMBL" id="CCC90225.1"/>
    </source>
</evidence>
<dbReference type="VEuPathDB" id="TriTrypDB:TcIL3000_4_3200"/>
<protein>
    <submittedName>
        <fullName evidence="1">Uncharacterized protein</fullName>
    </submittedName>
</protein>
<gene>
    <name evidence="1" type="ORF">TCIL3000_4_3200</name>
</gene>
<proteinExistence type="predicted"/>
<name>G0ULH0_TRYCI</name>
<sequence>MRRTLLSWVSGSWRPHAEFIQSLIARSAREPRELQQARTYLHELKVEQSVEEVDDVTDLLYFMHRVSYPAESHLESKAGEFLASCASSVCGHHILGISRRMQEEPNSGPLWSRVIFERAWFIDGVSTILEKLTLEEHLSVCGAYWQSMLMRPHLHHSCRHSTSGSVMSVATKLAALTVQRIEASEAERAASVCLCAKLGILLQGEIFADLRAAVLSHARAELSAEQVLEVAETLTIRRFTGVAEADWLGALQDATCFQRSRGVRSSHAVGLLRSMALLQYRSLSKGFEDLLLCLLPSMSQEEVFVCCDSLSSLSCAAPELRTGLQRMLCDADSKGPVKTAQWIGTALWRLSCLSPIAPLEARKLLSHVEEDLKDTGRALSPDETKGLIRSMRKLHLFPPTVVSLCKSSYLENSLQSFNQHDAVYMMYAAAHTGEKANSPLMKEALNRLTAARKFDRRQMGCSQANVLSIDALEAMLCAFQVVQGGQLLDDQRVYAVLRNALERLWSERNSSPTTIINLLRQLGQLNISDTSLLSALLTAVSRSLTSLTPENVEELCRVLVALKSRDALMFRALLRHLAQSRPDNKSLASVATAARKLKFVQYFQQSDLLQHITSLEGWGTSDAVLVASTCSVGQRTRLLALPGAQPLLETRAEDLSTIDLFLLMSILGGGKRAITMASVLSTRQPLTATDVEVEDVLRAVAGVLDDKNAVAAVCRSAAATLQTVDETMLMQILETVTPAADLPNAFFRVVGKSVLRLASSMTVDNALRWLDLYVRYQIRDDSIGKALLMKARTRSSHCAGVADKTINRASEMYGRSYALQCKLKKPKERLEWYSYNSC</sequence>
<accession>G0ULH0</accession>
<dbReference type="EMBL" id="HE575317">
    <property type="protein sequence ID" value="CCC90225.1"/>
    <property type="molecule type" value="Genomic_DNA"/>
</dbReference>
<dbReference type="AlphaFoldDB" id="G0ULH0"/>